<dbReference type="GO" id="GO:0007189">
    <property type="term" value="P:adenylate cyclase-activating G protein-coupled receptor signaling pathway"/>
    <property type="evidence" value="ECO:0007669"/>
    <property type="project" value="TreeGrafter"/>
</dbReference>
<feature type="compositionally biased region" description="Polar residues" evidence="5">
    <location>
        <begin position="386"/>
        <end position="399"/>
    </location>
</feature>
<dbReference type="GO" id="GO:0005886">
    <property type="term" value="C:plasma membrane"/>
    <property type="evidence" value="ECO:0007669"/>
    <property type="project" value="TreeGrafter"/>
</dbReference>
<feature type="transmembrane region" description="Helical" evidence="6">
    <location>
        <begin position="23"/>
        <end position="49"/>
    </location>
</feature>
<accession>A0A1X2H817</accession>
<dbReference type="EMBL" id="MCGN01000007">
    <property type="protein sequence ID" value="ORY94706.1"/>
    <property type="molecule type" value="Genomic_DNA"/>
</dbReference>
<reference evidence="7 8" key="1">
    <citation type="submission" date="2016-07" db="EMBL/GenBank/DDBJ databases">
        <title>Pervasive Adenine N6-methylation of Active Genes in Fungi.</title>
        <authorList>
            <consortium name="DOE Joint Genome Institute"/>
            <person name="Mondo S.J."/>
            <person name="Dannebaum R.O."/>
            <person name="Kuo R.C."/>
            <person name="Labutti K."/>
            <person name="Haridas S."/>
            <person name="Kuo A."/>
            <person name="Salamov A."/>
            <person name="Ahrendt S.R."/>
            <person name="Lipzen A."/>
            <person name="Sullivan W."/>
            <person name="Andreopoulos W.B."/>
            <person name="Clum A."/>
            <person name="Lindquist E."/>
            <person name="Daum C."/>
            <person name="Ramamoorthy G.K."/>
            <person name="Gryganskyi A."/>
            <person name="Culley D."/>
            <person name="Magnuson J.K."/>
            <person name="James T.Y."/>
            <person name="O'Malley M.A."/>
            <person name="Stajich J.E."/>
            <person name="Spatafora J.W."/>
            <person name="Visel A."/>
            <person name="Grigoriev I.V."/>
        </authorList>
    </citation>
    <scope>NUCLEOTIDE SEQUENCE [LARGE SCALE GENOMIC DNA]</scope>
    <source>
        <strain evidence="7 8">NRRL 2496</strain>
    </source>
</reference>
<feature type="compositionally biased region" description="Low complexity" evidence="5">
    <location>
        <begin position="416"/>
        <end position="430"/>
    </location>
</feature>
<keyword evidence="3 6" id="KW-1133">Transmembrane helix</keyword>
<evidence type="ECO:0000256" key="6">
    <source>
        <dbReference type="SAM" id="Phobius"/>
    </source>
</evidence>
<keyword evidence="8" id="KW-1185">Reference proteome</keyword>
<dbReference type="OrthoDB" id="2281723at2759"/>
<dbReference type="STRING" id="13706.A0A1X2H817"/>
<dbReference type="PANTHER" id="PTHR23112:SF0">
    <property type="entry name" value="TRANSMEMBRANE PROTEIN 116"/>
    <property type="match status" value="1"/>
</dbReference>
<dbReference type="Gene3D" id="1.20.1070.10">
    <property type="entry name" value="Rhodopsin 7-helix transmembrane proteins"/>
    <property type="match status" value="1"/>
</dbReference>
<evidence type="ECO:0000256" key="5">
    <source>
        <dbReference type="SAM" id="MobiDB-lite"/>
    </source>
</evidence>
<organism evidence="7 8">
    <name type="scientific">Syncephalastrum racemosum</name>
    <name type="common">Filamentous fungus</name>
    <dbReference type="NCBI Taxonomy" id="13706"/>
    <lineage>
        <taxon>Eukaryota</taxon>
        <taxon>Fungi</taxon>
        <taxon>Fungi incertae sedis</taxon>
        <taxon>Mucoromycota</taxon>
        <taxon>Mucoromycotina</taxon>
        <taxon>Mucoromycetes</taxon>
        <taxon>Mucorales</taxon>
        <taxon>Syncephalastraceae</taxon>
        <taxon>Syncephalastrum</taxon>
    </lineage>
</organism>
<feature type="transmembrane region" description="Helical" evidence="6">
    <location>
        <begin position="134"/>
        <end position="154"/>
    </location>
</feature>
<dbReference type="GO" id="GO:0004930">
    <property type="term" value="F:G protein-coupled receptor activity"/>
    <property type="evidence" value="ECO:0007669"/>
    <property type="project" value="TreeGrafter"/>
</dbReference>
<feature type="compositionally biased region" description="Low complexity" evidence="5">
    <location>
        <begin position="582"/>
        <end position="592"/>
    </location>
</feature>
<dbReference type="Proteomes" id="UP000242180">
    <property type="component" value="Unassembled WGS sequence"/>
</dbReference>
<protein>
    <submittedName>
        <fullName evidence="7">Uncharacterized protein</fullName>
    </submittedName>
</protein>
<evidence type="ECO:0000313" key="7">
    <source>
        <dbReference type="EMBL" id="ORY94706.1"/>
    </source>
</evidence>
<feature type="transmembrane region" description="Helical" evidence="6">
    <location>
        <begin position="61"/>
        <end position="86"/>
    </location>
</feature>
<dbReference type="AlphaFoldDB" id="A0A1X2H817"/>
<proteinExistence type="predicted"/>
<evidence type="ECO:0000256" key="4">
    <source>
        <dbReference type="ARBA" id="ARBA00023136"/>
    </source>
</evidence>
<feature type="transmembrane region" description="Helical" evidence="6">
    <location>
        <begin position="238"/>
        <end position="259"/>
    </location>
</feature>
<feature type="transmembrane region" description="Helical" evidence="6">
    <location>
        <begin position="186"/>
        <end position="207"/>
    </location>
</feature>
<feature type="region of interest" description="Disordered" evidence="5">
    <location>
        <begin position="578"/>
        <end position="599"/>
    </location>
</feature>
<dbReference type="SUPFAM" id="SSF81321">
    <property type="entry name" value="Family A G protein-coupled receptor-like"/>
    <property type="match status" value="1"/>
</dbReference>
<dbReference type="PANTHER" id="PTHR23112">
    <property type="entry name" value="G PROTEIN-COUPLED RECEPTOR 157-RELATED"/>
    <property type="match status" value="1"/>
</dbReference>
<evidence type="ECO:0000256" key="1">
    <source>
        <dbReference type="ARBA" id="ARBA00004141"/>
    </source>
</evidence>
<feature type="region of interest" description="Disordered" evidence="5">
    <location>
        <begin position="386"/>
        <end position="432"/>
    </location>
</feature>
<feature type="transmembrane region" description="Helical" evidence="6">
    <location>
        <begin position="98"/>
        <end position="122"/>
    </location>
</feature>
<keyword evidence="4 6" id="KW-0472">Membrane</keyword>
<evidence type="ECO:0000313" key="8">
    <source>
        <dbReference type="Proteomes" id="UP000242180"/>
    </source>
</evidence>
<comment type="subcellular location">
    <subcellularLocation>
        <location evidence="1">Membrane</location>
        <topology evidence="1">Multi-pass membrane protein</topology>
    </subcellularLocation>
</comment>
<dbReference type="InParanoid" id="A0A1X2H817"/>
<name>A0A1X2H817_SYNRA</name>
<keyword evidence="2 6" id="KW-0812">Transmembrane</keyword>
<sequence>MAHTSSYDDYFNNKYLYPPHSFIVLRTLNVVCSLLSLLGCITTISVYVLLRWLYKYKASRVSLRCVFFSTIMNMGNAICDMSFAFIPDTSSACYPLAIVNNYCAVASSAFLTLIGVNLLVVFVFQLKHKKYHEYIYYIFALLYSVVSLALPIYYVQAPCAPEGENHTCWFTIYYASSYCGEAVWTWIYSFLMFLVLCSAICSVIAIVKLRRESNIIAGDTYQRHKKDVKKRTSMVAKVVLRCVIYLMVPLVCYLCGFIVQTIVLRGLDPPFGLAFASVFLRGLMGLFVTIIFFSDPFVTTLVKSKVRGIIQKYVHEYYEIDVSDDGSDDGSGDHDRHRCFYSILSYMRRLTAMVPYVSCDEDSSYTYVKKRRRAVRCTSTQYPMQTATSAALSPSTRSPEQLLLPEPSRSHTVDRSSSSSLGRTSSALSTHSAPRKFQSFSAASYDRRPILGFDPLDANRIYVPYTHPRFASMVHCILVRIFQVRPTEGEEQYTYQNTPDMMEGSTGESEDYDDSMYVNEAATQGLSLPRRPEAAVFIPREPTVSCDSLEQQQARIRQEQKRMSSIFLDEPISIAVDRKGSDTSTLLRDTSSPEPIKEP</sequence>
<evidence type="ECO:0000256" key="2">
    <source>
        <dbReference type="ARBA" id="ARBA00022692"/>
    </source>
</evidence>
<comment type="caution">
    <text evidence="7">The sequence shown here is derived from an EMBL/GenBank/DDBJ whole genome shotgun (WGS) entry which is preliminary data.</text>
</comment>
<feature type="transmembrane region" description="Helical" evidence="6">
    <location>
        <begin position="271"/>
        <end position="293"/>
    </location>
</feature>
<gene>
    <name evidence="7" type="ORF">BCR43DRAFT_564967</name>
</gene>
<evidence type="ECO:0000256" key="3">
    <source>
        <dbReference type="ARBA" id="ARBA00022989"/>
    </source>
</evidence>